<dbReference type="GO" id="GO:0003779">
    <property type="term" value="F:actin binding"/>
    <property type="evidence" value="ECO:0007669"/>
    <property type="project" value="InterPro"/>
</dbReference>
<dbReference type="PANTHER" id="PTHR32258:SF6">
    <property type="entry name" value="PROTEIN NETWORKED 1A"/>
    <property type="match status" value="1"/>
</dbReference>
<comment type="caution">
    <text evidence="6">The sequence shown here is derived from an EMBL/GenBank/DDBJ whole genome shotgun (WGS) entry which is preliminary data.</text>
</comment>
<accession>A0A833VKB2</accession>
<keyword evidence="7" id="KW-1185">Reference proteome</keyword>
<comment type="similarity">
    <text evidence="2">Belongs to the NET family.</text>
</comment>
<dbReference type="PROSITE" id="PS51774">
    <property type="entry name" value="NAB"/>
    <property type="match status" value="1"/>
</dbReference>
<evidence type="ECO:0000259" key="5">
    <source>
        <dbReference type="PROSITE" id="PS51774"/>
    </source>
</evidence>
<feature type="coiled-coil region" evidence="3">
    <location>
        <begin position="307"/>
        <end position="474"/>
    </location>
</feature>
<feature type="coiled-coil region" evidence="3">
    <location>
        <begin position="1932"/>
        <end position="1987"/>
    </location>
</feature>
<feature type="coiled-coil region" evidence="3">
    <location>
        <begin position="615"/>
        <end position="649"/>
    </location>
</feature>
<dbReference type="Gene3D" id="1.20.5.340">
    <property type="match status" value="1"/>
</dbReference>
<evidence type="ECO:0000256" key="2">
    <source>
        <dbReference type="ARBA" id="ARBA00038006"/>
    </source>
</evidence>
<evidence type="ECO:0000256" key="1">
    <source>
        <dbReference type="ARBA" id="ARBA00023054"/>
    </source>
</evidence>
<dbReference type="OrthoDB" id="10255522at2759"/>
<sequence length="2089" mass="237909">MRSIEKLGHYRSRVRAKARVVTAPVLSPVVMAAISHAESKTWWDSKFTPKNSKWLQGNISETEKKVKAMVKILDEDADSFAKRADMYYKRRPELMNLAKEFYGAYRSLAERYDVAAGALRVATRSLAEVYPNQTPPSLSLPDELPSTPLSEPQTPDKLLHARSLFDSDELHKDTIGHSPNMHKKNLDGFKQVSDLFQGEPRARKGLSFEAAEKAQKVKDEAGAGLEIVALQRDIFRLSDETKRLKDQVFSEAERANKAEGELLTLKGNILHLNFEKDAACIESESHSERLMKVESELAQAHSDLIRLGEVEKLSQEQKLEVELLEKKVELQVMELEQLTEKLQEVEKTKLESVREVEKLTEQNLSSEMTIRKLQVKIGVMEGTMEKLKREIQGLQKKLHEMESEFSESEEENKGLKEKLLEAEATVTDLHIEIELLRNERKNLEGEVETLKGSVSKLKSEKEGMQSDFNQLKLDMAIETDMLRNAEKLNLAQQSELELVQVRLKSQVQLHRELVREIGELNEQKLISEETIMELSREMTLLKQTKGRLEKEVDVHLREKETLQRDLSRQIQDTCDLANNVQMLTAQTEAAIKVNAVLKEAFTKYGIERAILSEKNVVLEKELSDAVDELEVLRERVNELEISEVTLTNQIQVHVSEKADIASYYSEICLKNSALESSLFDMSEKLKASEASCQSLITQKSGLVAAKDDLLSLVQIFKDTIKNLEEKHSYLSKERGLMQNNLLELEQLLSSRNEEHERALNSRENQISMHLSEKVDLSSKAECLSRTIDEISRKNSELESSLFQVNSEIEKLRGKLNESEESCKSLVVEKTTLVTEKGDLLFQVESMTAVIQSLEEKHRGLDEKHSALSKERDFKQNQVDKLQELLSCKIVEHELHVTSFQDQIEYLSEKNSGQLSEIEHLLKELKDSEEGHHADKHDLFSQVEKITLAMKNLEEEHLALSDERDLLQNDLNELELLLSSKTEEYGNAVRSSKMHVNTLEDQILVHVSEKASLATQIETLNHTIDEVKSRNNELESSLSASNAQIEGLVDHKSTLDAEIEGLKDMLKESEDSCWSVIEQKSASIAERDELSSLVESIKLAMKNLEEAHSKLEKNHSSLSKERDLMQNHLQELELLLNSKTEEHDTAIKSHEMHTINLENQISDHISEKTALVSQIGTLNHTIEDISTKNFELESSLSDVNAEVEDMKKKLKECEESLQASINQKSDLISEKSNLLSQVDSLTAAIKNFEDKHAVLEQTHLSLSKDRDTTESQLKELQELLNFKNKEHRSALELHESRNLLDYKTQEYENQIHELQERNQMSEENLVTEQLKNSTVSNHLFILERSLSDMVDQHLQVSQLTEQVISRLEEEERENRALREQNKKLREGICEFTNALGIGNEDDMIEEVLLPTISRVIKNVLKLKEEGEDLNICMDLELSVLTTILCQMGLDLTGLKLVKGVLKREMEIKENELRDLHRNLMHEVQTSKQREETFKREIKDLNASLTFSKNEISTLREKNEAIARELQLSVSECLMLQHLYSFFDSLSTERGSLLKSFSEKIMSLNLDIINLNKKLGVLEGENKSLKGSLSCLEVEFRANLIISEFDINHTKKICEEMSLEKSGLENDISFLTKEKKKMQNEVGGLLSELEKCQRYIASLVSEVISLAVGDAVYKEEVAELMMENEGLEIRALAQREALIDGIYQRDTFIEGLNTKLVRMEGENKKMKAGLDAYLPLVESLRDCVSSLELHTLSLSRRLQASQLKEDKALLLDSTSTELPSGVCELQNLISKIESLDESLINTTNQMKPKPVTSIKESNGSAHATEYDRMQMNQPESSKSKNREVGMKDIELDQVSSSSLYGTSQGEITEVDDHMLKLWATDDGKPRKSSSVNEHDIQAVEEIRSEPYSSELTSEKELGVDRQILGDMQKVLEKLSADEQRLSALKTGIKELKQKLEGSPKGKFPSSVEYDALKDQLSDAEEALTKQIEINKKATKNAEYYSEALDGVAEEQSEQRHVSRRKIAEVTHKASEKIGRLELELQKIQYVLLKVEEAHERRGKTAEKRARVLLRDYIYGRRKRLPLCGCIRAKNA</sequence>
<feature type="coiled-coil region" evidence="3">
    <location>
        <begin position="1188"/>
        <end position="1330"/>
    </location>
</feature>
<feature type="coiled-coil region" evidence="3">
    <location>
        <begin position="780"/>
        <end position="884"/>
    </location>
</feature>
<feature type="coiled-coil region" evidence="3">
    <location>
        <begin position="1457"/>
        <end position="1523"/>
    </location>
</feature>
<feature type="coiled-coil region" evidence="3">
    <location>
        <begin position="1009"/>
        <end position="1141"/>
    </location>
</feature>
<feature type="region of interest" description="Disordered" evidence="4">
    <location>
        <begin position="131"/>
        <end position="155"/>
    </location>
</feature>
<dbReference type="Pfam" id="PF07765">
    <property type="entry name" value="KIP1"/>
    <property type="match status" value="1"/>
</dbReference>
<feature type="domain" description="NAB" evidence="5">
    <location>
        <begin position="39"/>
        <end position="119"/>
    </location>
</feature>
<feature type="coiled-coil region" evidence="3">
    <location>
        <begin position="517"/>
        <end position="565"/>
    </location>
</feature>
<reference evidence="6" key="1">
    <citation type="submission" date="2020-01" db="EMBL/GenBank/DDBJ databases">
        <title>Genome sequence of Kobresia littledalei, the first chromosome-level genome in the family Cyperaceae.</title>
        <authorList>
            <person name="Qu G."/>
        </authorList>
    </citation>
    <scope>NUCLEOTIDE SEQUENCE</scope>
    <source>
        <strain evidence="6">C.B.Clarke</strain>
        <tissue evidence="6">Leaf</tissue>
    </source>
</reference>
<feature type="coiled-coil region" evidence="3">
    <location>
        <begin position="1612"/>
        <end position="1639"/>
    </location>
</feature>
<feature type="coiled-coil region" evidence="3">
    <location>
        <begin position="935"/>
        <end position="983"/>
    </location>
</feature>
<dbReference type="Proteomes" id="UP000623129">
    <property type="component" value="Unassembled WGS sequence"/>
</dbReference>
<dbReference type="EMBL" id="SWLB01000018">
    <property type="protein sequence ID" value="KAF3326729.1"/>
    <property type="molecule type" value="Genomic_DNA"/>
</dbReference>
<dbReference type="PANTHER" id="PTHR32258">
    <property type="entry name" value="PROTEIN NETWORKED 4A"/>
    <property type="match status" value="1"/>
</dbReference>
<keyword evidence="1 3" id="KW-0175">Coiled coil</keyword>
<protein>
    <submittedName>
        <fullName evidence="6">Nucleoporin nup211-like isoform X1</fullName>
    </submittedName>
</protein>
<evidence type="ECO:0000256" key="3">
    <source>
        <dbReference type="SAM" id="Coils"/>
    </source>
</evidence>
<evidence type="ECO:0000256" key="4">
    <source>
        <dbReference type="SAM" id="MobiDB-lite"/>
    </source>
</evidence>
<organism evidence="6 7">
    <name type="scientific">Carex littledalei</name>
    <dbReference type="NCBI Taxonomy" id="544730"/>
    <lineage>
        <taxon>Eukaryota</taxon>
        <taxon>Viridiplantae</taxon>
        <taxon>Streptophyta</taxon>
        <taxon>Embryophyta</taxon>
        <taxon>Tracheophyta</taxon>
        <taxon>Spermatophyta</taxon>
        <taxon>Magnoliopsida</taxon>
        <taxon>Liliopsida</taxon>
        <taxon>Poales</taxon>
        <taxon>Cyperaceae</taxon>
        <taxon>Cyperoideae</taxon>
        <taxon>Cariceae</taxon>
        <taxon>Carex</taxon>
        <taxon>Carex subgen. Euthyceras</taxon>
    </lineage>
</organism>
<evidence type="ECO:0000313" key="7">
    <source>
        <dbReference type="Proteomes" id="UP000623129"/>
    </source>
</evidence>
<feature type="compositionally biased region" description="Low complexity" evidence="4">
    <location>
        <begin position="135"/>
        <end position="152"/>
    </location>
</feature>
<evidence type="ECO:0000313" key="6">
    <source>
        <dbReference type="EMBL" id="KAF3326729.1"/>
    </source>
</evidence>
<feature type="coiled-coil region" evidence="3">
    <location>
        <begin position="1359"/>
        <end position="1386"/>
    </location>
</feature>
<dbReference type="Gene3D" id="1.20.5.4090">
    <property type="match status" value="1"/>
</dbReference>
<name>A0A833VKB2_9POAL</name>
<dbReference type="InterPro" id="IPR051861">
    <property type="entry name" value="NET_actin-binding_domain"/>
</dbReference>
<dbReference type="InterPro" id="IPR011684">
    <property type="entry name" value="NAB"/>
</dbReference>
<proteinExistence type="inferred from homology"/>
<gene>
    <name evidence="6" type="ORF">FCM35_KLT08359</name>
</gene>